<gene>
    <name evidence="1" type="ORF">GCM10023340_40590</name>
</gene>
<evidence type="ECO:0000313" key="2">
    <source>
        <dbReference type="Proteomes" id="UP001500221"/>
    </source>
</evidence>
<organism evidence="1 2">
    <name type="scientific">Nocardioides marinquilinus</name>
    <dbReference type="NCBI Taxonomy" id="1210400"/>
    <lineage>
        <taxon>Bacteria</taxon>
        <taxon>Bacillati</taxon>
        <taxon>Actinomycetota</taxon>
        <taxon>Actinomycetes</taxon>
        <taxon>Propionibacteriales</taxon>
        <taxon>Nocardioidaceae</taxon>
        <taxon>Nocardioides</taxon>
    </lineage>
</organism>
<protein>
    <recommendedName>
        <fullName evidence="3">DUF222 domain-containing protein</fullName>
    </recommendedName>
</protein>
<reference evidence="2" key="1">
    <citation type="journal article" date="2019" name="Int. J. Syst. Evol. Microbiol.">
        <title>The Global Catalogue of Microorganisms (GCM) 10K type strain sequencing project: providing services to taxonomists for standard genome sequencing and annotation.</title>
        <authorList>
            <consortium name="The Broad Institute Genomics Platform"/>
            <consortium name="The Broad Institute Genome Sequencing Center for Infectious Disease"/>
            <person name="Wu L."/>
            <person name="Ma J."/>
        </authorList>
    </citation>
    <scope>NUCLEOTIDE SEQUENCE [LARGE SCALE GENOMIC DNA]</scope>
    <source>
        <strain evidence="2">JCM 18459</strain>
    </source>
</reference>
<accession>A0ABP9Q142</accession>
<keyword evidence="2" id="KW-1185">Reference proteome</keyword>
<dbReference type="EMBL" id="BAABKG010000006">
    <property type="protein sequence ID" value="GAA5155404.1"/>
    <property type="molecule type" value="Genomic_DNA"/>
</dbReference>
<evidence type="ECO:0008006" key="3">
    <source>
        <dbReference type="Google" id="ProtNLM"/>
    </source>
</evidence>
<sequence length="120" mass="12901">MTSSDDQIEVADWAHLDAATTAMDDVAADLSATLRYAVTWMCRRDGFAPSPVCLLRPLAEAMDVVAAALDEAGRRYLADWQRVRDGVVVAAGELRGSDERARVRSAALAEALAHLDDEAA</sequence>
<evidence type="ECO:0000313" key="1">
    <source>
        <dbReference type="EMBL" id="GAA5155404.1"/>
    </source>
</evidence>
<dbReference type="RefSeq" id="WP_345463168.1">
    <property type="nucleotide sequence ID" value="NZ_BAABKG010000006.1"/>
</dbReference>
<comment type="caution">
    <text evidence="1">The sequence shown here is derived from an EMBL/GenBank/DDBJ whole genome shotgun (WGS) entry which is preliminary data.</text>
</comment>
<dbReference type="Proteomes" id="UP001500221">
    <property type="component" value="Unassembled WGS sequence"/>
</dbReference>
<proteinExistence type="predicted"/>
<name>A0ABP9Q142_9ACTN</name>